<dbReference type="PROSITE" id="PS50297">
    <property type="entry name" value="ANK_REP_REGION"/>
    <property type="match status" value="5"/>
</dbReference>
<keyword evidence="3 4" id="KW-0040">ANK repeat</keyword>
<comment type="subcellular location">
    <subcellularLocation>
        <location evidence="1">Cell membrane</location>
        <topology evidence="1">Peripheral membrane protein</topology>
        <orientation evidence="1">Cytoplasmic side</orientation>
    </subcellularLocation>
</comment>
<dbReference type="PROSITE" id="PS50088">
    <property type="entry name" value="ANK_REPEAT"/>
    <property type="match status" value="5"/>
</dbReference>
<evidence type="ECO:0000256" key="4">
    <source>
        <dbReference type="PROSITE-ProRule" id="PRU00023"/>
    </source>
</evidence>
<dbReference type="EMBL" id="JAWXYG010000003">
    <property type="protein sequence ID" value="KAK4277798.1"/>
    <property type="molecule type" value="Genomic_DNA"/>
</dbReference>
<feature type="repeat" description="ANK" evidence="4">
    <location>
        <begin position="278"/>
        <end position="310"/>
    </location>
</feature>
<feature type="repeat" description="ANK" evidence="4">
    <location>
        <begin position="431"/>
        <end position="456"/>
    </location>
</feature>
<dbReference type="SUPFAM" id="SSF49354">
    <property type="entry name" value="PapD-like"/>
    <property type="match status" value="1"/>
</dbReference>
<gene>
    <name evidence="6" type="ORF">QN277_015739</name>
</gene>
<dbReference type="Proteomes" id="UP001293593">
    <property type="component" value="Unassembled WGS sequence"/>
</dbReference>
<protein>
    <recommendedName>
        <fullName evidence="5">MSP domain-containing protein</fullName>
    </recommendedName>
</protein>
<evidence type="ECO:0000313" key="7">
    <source>
        <dbReference type="Proteomes" id="UP001293593"/>
    </source>
</evidence>
<dbReference type="Gene3D" id="2.60.40.10">
    <property type="entry name" value="Immunoglobulins"/>
    <property type="match status" value="1"/>
</dbReference>
<dbReference type="SMART" id="SM00248">
    <property type="entry name" value="ANK"/>
    <property type="match status" value="8"/>
</dbReference>
<dbReference type="PROSITE" id="PS50202">
    <property type="entry name" value="MSP"/>
    <property type="match status" value="1"/>
</dbReference>
<keyword evidence="7" id="KW-1185">Reference proteome</keyword>
<evidence type="ECO:0000313" key="6">
    <source>
        <dbReference type="EMBL" id="KAK4277798.1"/>
    </source>
</evidence>
<dbReference type="PANTHER" id="PTHR24198">
    <property type="entry name" value="ANKYRIN REPEAT AND PROTEIN KINASE DOMAIN-CONTAINING PROTEIN"/>
    <property type="match status" value="1"/>
</dbReference>
<comment type="caution">
    <text evidence="6">The sequence shown here is derived from an EMBL/GenBank/DDBJ whole genome shotgun (WGS) entry which is preliminary data.</text>
</comment>
<evidence type="ECO:0000256" key="1">
    <source>
        <dbReference type="ARBA" id="ARBA00004413"/>
    </source>
</evidence>
<evidence type="ECO:0000256" key="2">
    <source>
        <dbReference type="ARBA" id="ARBA00022737"/>
    </source>
</evidence>
<dbReference type="PANTHER" id="PTHR24198:SF165">
    <property type="entry name" value="ANKYRIN REPEAT-CONTAINING PROTEIN-RELATED"/>
    <property type="match status" value="1"/>
</dbReference>
<name>A0AAE1K1C6_9FABA</name>
<dbReference type="AlphaFoldDB" id="A0AAE1K1C6"/>
<dbReference type="InterPro" id="IPR008962">
    <property type="entry name" value="PapD-like_sf"/>
</dbReference>
<feature type="repeat" description="ANK" evidence="4">
    <location>
        <begin position="398"/>
        <end position="430"/>
    </location>
</feature>
<proteinExistence type="predicted"/>
<dbReference type="Pfam" id="PF12796">
    <property type="entry name" value="Ank_2"/>
    <property type="match status" value="2"/>
</dbReference>
<accession>A0AAE1K1C6</accession>
<feature type="domain" description="MSP" evidence="5">
    <location>
        <begin position="3"/>
        <end position="129"/>
    </location>
</feature>
<reference evidence="6" key="1">
    <citation type="submission" date="2023-10" db="EMBL/GenBank/DDBJ databases">
        <title>Chromosome-level genome of the transformable northern wattle, Acacia crassicarpa.</title>
        <authorList>
            <person name="Massaro I."/>
            <person name="Sinha N.R."/>
            <person name="Poethig S."/>
            <person name="Leichty A.R."/>
        </authorList>
    </citation>
    <scope>NUCLEOTIDE SEQUENCE</scope>
    <source>
        <strain evidence="6">Acra3RX</strain>
        <tissue evidence="6">Leaf</tissue>
    </source>
</reference>
<sequence>MERLAEVSESEIRIDFALNCKCRATVSLRSLCAASPLAFKVQTSSPCKFLVNPPSGVIAPLSHATFRVILKPQSQLPPTFPRSPSDRFLVKIAQFLPNTSNPIPSHAINSWFSSLPSSVSTQNLKLKVAFVGPLLLRHAVASGDLDAVRNLIKRQRSLLADLSPNEAESLLRVATELVYPDGMVHLLLEAGLRVEEELGSGDVDPRWASKGWDELHVAAAFDRTDDVLRLLKTNPSWPLDSRDHTGSTPLHLAADKGNIRCARLLVEGGANVNARCNDGRTPLQRAAANGDRRMVEMLVEMSADPTVTDDRDRSALNIARDEGHKEMVEIMEQGEEVLTAARHGDVKKLETLLKRGASVQYRDQYGLTALHAAAMKGHKEMVSMLTATGLDLECEDEEGHAPLHMAVESGDQETIQVLVNKGVNVNSVNKKGATPLYMARILGYNAIAEFLVSKGAMSCFPVISR</sequence>
<evidence type="ECO:0000256" key="3">
    <source>
        <dbReference type="ARBA" id="ARBA00023043"/>
    </source>
</evidence>
<feature type="repeat" description="ANK" evidence="4">
    <location>
        <begin position="245"/>
        <end position="277"/>
    </location>
</feature>
<feature type="repeat" description="ANK" evidence="4">
    <location>
        <begin position="365"/>
        <end position="397"/>
    </location>
</feature>
<dbReference type="GO" id="GO:0005886">
    <property type="term" value="C:plasma membrane"/>
    <property type="evidence" value="ECO:0007669"/>
    <property type="project" value="UniProtKB-SubCell"/>
</dbReference>
<dbReference type="Gene3D" id="1.25.40.20">
    <property type="entry name" value="Ankyrin repeat-containing domain"/>
    <property type="match status" value="2"/>
</dbReference>
<dbReference type="InterPro" id="IPR036770">
    <property type="entry name" value="Ankyrin_rpt-contain_sf"/>
</dbReference>
<dbReference type="InterPro" id="IPR002110">
    <property type="entry name" value="Ankyrin_rpt"/>
</dbReference>
<organism evidence="6 7">
    <name type="scientific">Acacia crassicarpa</name>
    <name type="common">northern wattle</name>
    <dbReference type="NCBI Taxonomy" id="499986"/>
    <lineage>
        <taxon>Eukaryota</taxon>
        <taxon>Viridiplantae</taxon>
        <taxon>Streptophyta</taxon>
        <taxon>Embryophyta</taxon>
        <taxon>Tracheophyta</taxon>
        <taxon>Spermatophyta</taxon>
        <taxon>Magnoliopsida</taxon>
        <taxon>eudicotyledons</taxon>
        <taxon>Gunneridae</taxon>
        <taxon>Pentapetalae</taxon>
        <taxon>rosids</taxon>
        <taxon>fabids</taxon>
        <taxon>Fabales</taxon>
        <taxon>Fabaceae</taxon>
        <taxon>Caesalpinioideae</taxon>
        <taxon>mimosoid clade</taxon>
        <taxon>Acacieae</taxon>
        <taxon>Acacia</taxon>
    </lineage>
</organism>
<dbReference type="PRINTS" id="PR01415">
    <property type="entry name" value="ANKYRIN"/>
</dbReference>
<keyword evidence="2" id="KW-0677">Repeat</keyword>
<evidence type="ECO:0000259" key="5">
    <source>
        <dbReference type="PROSITE" id="PS50202"/>
    </source>
</evidence>
<dbReference type="InterPro" id="IPR000535">
    <property type="entry name" value="MSP_dom"/>
</dbReference>
<dbReference type="InterPro" id="IPR013783">
    <property type="entry name" value="Ig-like_fold"/>
</dbReference>
<dbReference type="SUPFAM" id="SSF48403">
    <property type="entry name" value="Ankyrin repeat"/>
    <property type="match status" value="1"/>
</dbReference>
<dbReference type="Pfam" id="PF00635">
    <property type="entry name" value="Motile_Sperm"/>
    <property type="match status" value="1"/>
</dbReference>